<accession>A0ABW5ACX0</accession>
<keyword evidence="2" id="KW-1185">Reference proteome</keyword>
<evidence type="ECO:0000313" key="1">
    <source>
        <dbReference type="EMBL" id="MFD2175701.1"/>
    </source>
</evidence>
<reference evidence="2" key="1">
    <citation type="journal article" date="2019" name="Int. J. Syst. Evol. Microbiol.">
        <title>The Global Catalogue of Microorganisms (GCM) 10K type strain sequencing project: providing services to taxonomists for standard genome sequencing and annotation.</title>
        <authorList>
            <consortium name="The Broad Institute Genomics Platform"/>
            <consortium name="The Broad Institute Genome Sequencing Center for Infectious Disease"/>
            <person name="Wu L."/>
            <person name="Ma J."/>
        </authorList>
    </citation>
    <scope>NUCLEOTIDE SEQUENCE [LARGE SCALE GENOMIC DNA]</scope>
    <source>
        <strain evidence="2">CCUG 55131</strain>
    </source>
</reference>
<organism evidence="1 2">
    <name type="scientific">Rhodobacter lacus</name>
    <dbReference type="NCBI Taxonomy" id="1641972"/>
    <lineage>
        <taxon>Bacteria</taxon>
        <taxon>Pseudomonadati</taxon>
        <taxon>Pseudomonadota</taxon>
        <taxon>Alphaproteobacteria</taxon>
        <taxon>Rhodobacterales</taxon>
        <taxon>Rhodobacter group</taxon>
        <taxon>Rhodobacter</taxon>
    </lineage>
</organism>
<dbReference type="Proteomes" id="UP001597413">
    <property type="component" value="Unassembled WGS sequence"/>
</dbReference>
<sequence>MTIHCTATVEDLADLIDLLAPSSEDLLIAAEDDLLLIEDSLIDYDDDWLDPADVLPPRLLREIEQLDDCIPF</sequence>
<dbReference type="EMBL" id="JBHUIX010000018">
    <property type="protein sequence ID" value="MFD2175701.1"/>
    <property type="molecule type" value="Genomic_DNA"/>
</dbReference>
<gene>
    <name evidence="1" type="ORF">ACFSM0_16525</name>
</gene>
<protein>
    <submittedName>
        <fullName evidence="1">Uncharacterized protein</fullName>
    </submittedName>
</protein>
<comment type="caution">
    <text evidence="1">The sequence shown here is derived from an EMBL/GenBank/DDBJ whole genome shotgun (WGS) entry which is preliminary data.</text>
</comment>
<name>A0ABW5ACX0_9RHOB</name>
<dbReference type="RefSeq" id="WP_377393013.1">
    <property type="nucleotide sequence ID" value="NZ_JBHUIX010000018.1"/>
</dbReference>
<evidence type="ECO:0000313" key="2">
    <source>
        <dbReference type="Proteomes" id="UP001597413"/>
    </source>
</evidence>
<proteinExistence type="predicted"/>